<dbReference type="PROSITE" id="PS51323">
    <property type="entry name" value="IGFBP_N_2"/>
    <property type="match status" value="1"/>
</dbReference>
<dbReference type="InterPro" id="IPR009030">
    <property type="entry name" value="Growth_fac_rcpt_cys_sf"/>
</dbReference>
<dbReference type="SUPFAM" id="SSF57184">
    <property type="entry name" value="Growth factor receptor domain"/>
    <property type="match status" value="1"/>
</dbReference>
<dbReference type="EMBL" id="CACRXK020004762">
    <property type="protein sequence ID" value="CAB4003917.1"/>
    <property type="molecule type" value="Genomic_DNA"/>
</dbReference>
<organism evidence="6 7">
    <name type="scientific">Paramuricea clavata</name>
    <name type="common">Red gorgonian</name>
    <name type="synonym">Violescent sea-whip</name>
    <dbReference type="NCBI Taxonomy" id="317549"/>
    <lineage>
        <taxon>Eukaryota</taxon>
        <taxon>Metazoa</taxon>
        <taxon>Cnidaria</taxon>
        <taxon>Anthozoa</taxon>
        <taxon>Octocorallia</taxon>
        <taxon>Malacalcyonacea</taxon>
        <taxon>Plexauridae</taxon>
        <taxon>Paramuricea</taxon>
    </lineage>
</organism>
<evidence type="ECO:0000313" key="7">
    <source>
        <dbReference type="Proteomes" id="UP001152795"/>
    </source>
</evidence>
<evidence type="ECO:0000313" key="6">
    <source>
        <dbReference type="EMBL" id="CAB4003917.1"/>
    </source>
</evidence>
<dbReference type="AlphaFoldDB" id="A0A6S7HJM2"/>
<evidence type="ECO:0000256" key="2">
    <source>
        <dbReference type="ARBA" id="ARBA00022525"/>
    </source>
</evidence>
<dbReference type="InterPro" id="IPR000867">
    <property type="entry name" value="IGFBP-like"/>
</dbReference>
<dbReference type="PANTHER" id="PTHR14186">
    <property type="entry name" value="INSULIN-LIKE GROWTH FACTOR BINDING PROTEIN-RELATED"/>
    <property type="match status" value="1"/>
</dbReference>
<gene>
    <name evidence="6" type="ORF">PACLA_8A054875</name>
</gene>
<evidence type="ECO:0000259" key="5">
    <source>
        <dbReference type="PROSITE" id="PS51323"/>
    </source>
</evidence>
<dbReference type="Pfam" id="PF00219">
    <property type="entry name" value="IGFBP"/>
    <property type="match status" value="1"/>
</dbReference>
<dbReference type="Proteomes" id="UP001152795">
    <property type="component" value="Unassembled WGS sequence"/>
</dbReference>
<dbReference type="GO" id="GO:0001558">
    <property type="term" value="P:regulation of cell growth"/>
    <property type="evidence" value="ECO:0007669"/>
    <property type="project" value="InterPro"/>
</dbReference>
<evidence type="ECO:0000256" key="1">
    <source>
        <dbReference type="ARBA" id="ARBA00004613"/>
    </source>
</evidence>
<reference evidence="6" key="1">
    <citation type="submission" date="2020-04" db="EMBL/GenBank/DDBJ databases">
        <authorList>
            <person name="Alioto T."/>
            <person name="Alioto T."/>
            <person name="Gomez Garrido J."/>
        </authorList>
    </citation>
    <scope>NUCLEOTIDE SEQUENCE</scope>
    <source>
        <strain evidence="6">A484AB</strain>
    </source>
</reference>
<proteinExistence type="predicted"/>
<dbReference type="SMART" id="SM00121">
    <property type="entry name" value="IB"/>
    <property type="match status" value="1"/>
</dbReference>
<feature type="domain" description="IGFBP N-terminal" evidence="5">
    <location>
        <begin position="20"/>
        <end position="97"/>
    </location>
</feature>
<name>A0A6S7HJM2_PARCT</name>
<evidence type="ECO:0000256" key="4">
    <source>
        <dbReference type="ARBA" id="ARBA00023157"/>
    </source>
</evidence>
<comment type="caution">
    <text evidence="6">The sequence shown here is derived from an EMBL/GenBank/DDBJ whole genome shotgun (WGS) entry which is preliminary data.</text>
</comment>
<comment type="subcellular location">
    <subcellularLocation>
        <location evidence="1">Secreted</location>
    </subcellularLocation>
</comment>
<dbReference type="GO" id="GO:0005520">
    <property type="term" value="F:insulin-like growth factor binding"/>
    <property type="evidence" value="ECO:0007669"/>
    <property type="project" value="InterPro"/>
</dbReference>
<dbReference type="GO" id="GO:0009966">
    <property type="term" value="P:regulation of signal transduction"/>
    <property type="evidence" value="ECO:0007669"/>
    <property type="project" value="TreeGrafter"/>
</dbReference>
<keyword evidence="4" id="KW-1015">Disulfide bond</keyword>
<protein>
    <submittedName>
        <fullName evidence="6">Venom 302-like</fullName>
    </submittedName>
</protein>
<keyword evidence="2" id="KW-0964">Secreted</keyword>
<dbReference type="OrthoDB" id="5964883at2759"/>
<dbReference type="GO" id="GO:0005576">
    <property type="term" value="C:extracellular region"/>
    <property type="evidence" value="ECO:0007669"/>
    <property type="project" value="UniProtKB-SubCell"/>
</dbReference>
<keyword evidence="3" id="KW-0732">Signal</keyword>
<dbReference type="PANTHER" id="PTHR14186:SF20">
    <property type="entry name" value="CYSTEINE-RICH MOTOR NEURON 1 PROTEIN-LIKE"/>
    <property type="match status" value="1"/>
</dbReference>
<dbReference type="InterPro" id="IPR011390">
    <property type="entry name" value="IGFBP_rP_mac25"/>
</dbReference>
<keyword evidence="7" id="KW-1185">Reference proteome</keyword>
<evidence type="ECO:0000256" key="3">
    <source>
        <dbReference type="ARBA" id="ARBA00022729"/>
    </source>
</evidence>
<accession>A0A6S7HJM2</accession>
<dbReference type="Gene3D" id="4.10.40.20">
    <property type="match status" value="1"/>
</dbReference>
<sequence>MKTTIFLVAFVVLAIPATIEALSCLRCEEVTCTPANKLKCKGGLTRSICGCCDVCAKVGGEKCGGLWNMHGTCDSGLKCYKGRKVIISYGVGVCISNERS</sequence>